<evidence type="ECO:0000313" key="7">
    <source>
        <dbReference type="EMBL" id="ROT77079.1"/>
    </source>
</evidence>
<dbReference type="InterPro" id="IPR001936">
    <property type="entry name" value="RasGAP_dom"/>
</dbReference>
<evidence type="ECO:0000256" key="3">
    <source>
        <dbReference type="SAM" id="MobiDB-lite"/>
    </source>
</evidence>
<keyword evidence="2" id="KW-0175">Coiled coil</keyword>
<feature type="domain" description="Ras-GAP" evidence="6">
    <location>
        <begin position="370"/>
        <end position="562"/>
    </location>
</feature>
<feature type="region of interest" description="Disordered" evidence="3">
    <location>
        <begin position="822"/>
        <end position="1016"/>
    </location>
</feature>
<feature type="domain" description="C2" evidence="5">
    <location>
        <begin position="195"/>
        <end position="311"/>
    </location>
</feature>
<gene>
    <name evidence="7" type="ORF">C7M84_004294</name>
</gene>
<dbReference type="CDD" id="cd04013">
    <property type="entry name" value="C2_SynGAP_like"/>
    <property type="match status" value="1"/>
</dbReference>
<dbReference type="PROSITE" id="PS50018">
    <property type="entry name" value="RAS_GTPASE_ACTIV_2"/>
    <property type="match status" value="1"/>
</dbReference>
<evidence type="ECO:0000256" key="2">
    <source>
        <dbReference type="SAM" id="Coils"/>
    </source>
</evidence>
<feature type="compositionally biased region" description="Polar residues" evidence="3">
    <location>
        <begin position="793"/>
        <end position="807"/>
    </location>
</feature>
<dbReference type="InterPro" id="IPR008936">
    <property type="entry name" value="Rho_GTPase_activation_prot"/>
</dbReference>
<sequence length="1206" mass="134868">MPHMVGHSATLPARTRRRSRSSGRKLSQCLSPPAADFSDAENTDTSYEKACGSDRRGSAPATPILGARPTDSTPNRLVNFFSKRSFKSNPLKRTKSVTKLERTKRGGRGGISGMLDSDPLSLGPSNTRLRSSRSHESLLSSHNMMHTLDLAAGEVTIRPLHASILGQEHCFQVTSPTGTRYFSCRTADERDRWVDSLRKAVNPNYDNVRRTENSLKIFILEAKGIGSKKRYFCELLLDNALYARTSSKQKSDMCFWGEQFEFHSLPTVENISVALYREGEKKRKKEKNVLVGTVNIPVANVNSRSLIEKWYQVQNDARAPSKDQAALRIKCKFQSIDILPMEMYSDFIQYVKANYGVICELLEPAISVKSKEDIATALVHIMQREGMARNFLADLVMMEIERIDDSHLLFRGNSLATKAMEAFMKLVGDKYLQDTLRQVINKVVEDGLDCEVDPMKVPQISSIQKQQENLMYVVRMTWSRILNSHPYFPLELRECFCLYREKLASIGKQGLSDNLISASIFLRFLCPAILSPSLFNITQEYPDERASRNLTLIAKTLQTLANFTKFQGKENFMEFMNEFIELEQAQMKSFLKQISSPATHDHRVLEYDRDIDIGKELSSLHTFFNEALRKLASNTSKNNNSVSQQMHLDKLKELLDEISVAQTRPNINLVGRLSSQNSVESPVSPTTNIADAGRMEDKLGYQSLQRNIFRYNDPTVSEDYRPVAPPPISHIQPPPETPSTPRPSTLPRNTQVFNGHPQVNGHGQVHQNGQIGPNGNPEESLDMSHEENDRNSAGETETNMKGSQTSISQLSNVASSGYQSFAYSQSSSPVDPSITHHDAANNNNAAANNSSSSNTSGGIHASPHLTPPQMSAPLAFNNPMYHLNAATSSPRPVPHRGPRMTHLHHHHHLHQTSQQQQSPVSSSLSSAHSVEDLQTVPTLAAGLAPGRGPQRTHSSSSEDSTSLACTPPLEHRAFKSGAPRTNPRCLPPGQQRLAADGERSTQQPPTRVRPTRVNHRVSETKTLEEYEQEILALRTAMEEMHLKLVAADEHIHTRPEASAPDVVPSGVPHDPVPHHHSNSHLNSSPQSQSSAHHQHGRHNHQNPLYSHSQQRADPEIEGAHMRDLLQKLQEQFRIEQLKLSEQLEEKDAVIQAQEDRINALDRTNTQLLMALEHIRELKLGQENLLKHTPQEGSQLSDTSDYKSSSC</sequence>
<feature type="domain" description="PH" evidence="4">
    <location>
        <begin position="168"/>
        <end position="202"/>
    </location>
</feature>
<dbReference type="PROSITE" id="PS50003">
    <property type="entry name" value="PH_DOMAIN"/>
    <property type="match status" value="1"/>
</dbReference>
<dbReference type="SMART" id="SM00323">
    <property type="entry name" value="RasGAP"/>
    <property type="match status" value="1"/>
</dbReference>
<dbReference type="InterPro" id="IPR011993">
    <property type="entry name" value="PH-like_dom_sf"/>
</dbReference>
<comment type="caution">
    <text evidence="7">The sequence shown here is derived from an EMBL/GenBank/DDBJ whole genome shotgun (WGS) entry which is preliminary data.</text>
</comment>
<feature type="region of interest" description="Disordered" evidence="3">
    <location>
        <begin position="1"/>
        <end position="72"/>
    </location>
</feature>
<dbReference type="CDD" id="cd05136">
    <property type="entry name" value="RasGAP_DAB2IP"/>
    <property type="match status" value="1"/>
</dbReference>
<dbReference type="GO" id="GO:0005096">
    <property type="term" value="F:GTPase activator activity"/>
    <property type="evidence" value="ECO:0007669"/>
    <property type="project" value="UniProtKB-KW"/>
</dbReference>
<feature type="compositionally biased region" description="Low complexity" evidence="3">
    <location>
        <begin position="911"/>
        <end position="928"/>
    </location>
</feature>
<dbReference type="PANTHER" id="PTHR10194">
    <property type="entry name" value="RAS GTPASE-ACTIVATING PROTEINS"/>
    <property type="match status" value="1"/>
</dbReference>
<organism evidence="7 8">
    <name type="scientific">Penaeus vannamei</name>
    <name type="common">Whiteleg shrimp</name>
    <name type="synonym">Litopenaeus vannamei</name>
    <dbReference type="NCBI Taxonomy" id="6689"/>
    <lineage>
        <taxon>Eukaryota</taxon>
        <taxon>Metazoa</taxon>
        <taxon>Ecdysozoa</taxon>
        <taxon>Arthropoda</taxon>
        <taxon>Crustacea</taxon>
        <taxon>Multicrustacea</taxon>
        <taxon>Malacostraca</taxon>
        <taxon>Eumalacostraca</taxon>
        <taxon>Eucarida</taxon>
        <taxon>Decapoda</taxon>
        <taxon>Dendrobranchiata</taxon>
        <taxon>Penaeoidea</taxon>
        <taxon>Penaeidae</taxon>
        <taxon>Penaeus</taxon>
    </lineage>
</organism>
<dbReference type="InterPro" id="IPR023152">
    <property type="entry name" value="RasGAP_CS"/>
</dbReference>
<feature type="compositionally biased region" description="Low complexity" evidence="3">
    <location>
        <begin position="840"/>
        <end position="854"/>
    </location>
</feature>
<dbReference type="InterPro" id="IPR039360">
    <property type="entry name" value="Ras_GTPase"/>
</dbReference>
<dbReference type="SMART" id="SM00239">
    <property type="entry name" value="C2"/>
    <property type="match status" value="1"/>
</dbReference>
<dbReference type="PANTHER" id="PTHR10194:SF60">
    <property type="entry name" value="RAS GTPASE-ACTIVATING PROTEIN RASKOL"/>
    <property type="match status" value="1"/>
</dbReference>
<feature type="region of interest" description="Disordered" evidence="3">
    <location>
        <begin position="1186"/>
        <end position="1206"/>
    </location>
</feature>
<dbReference type="SUPFAM" id="SSF50729">
    <property type="entry name" value="PH domain-like"/>
    <property type="match status" value="1"/>
</dbReference>
<dbReference type="PROSITE" id="PS00509">
    <property type="entry name" value="RAS_GTPASE_ACTIV_1"/>
    <property type="match status" value="1"/>
</dbReference>
<name>A0A3R7N4J7_PENVA</name>
<dbReference type="InterPro" id="IPR000008">
    <property type="entry name" value="C2_dom"/>
</dbReference>
<dbReference type="SUPFAM" id="SSF49562">
    <property type="entry name" value="C2 domain (Calcium/lipid-binding domain, CaLB)"/>
    <property type="match status" value="1"/>
</dbReference>
<dbReference type="AlphaFoldDB" id="A0A3R7N4J7"/>
<accession>A0A3R7N4J7</accession>
<dbReference type="InterPro" id="IPR001849">
    <property type="entry name" value="PH_domain"/>
</dbReference>
<evidence type="ECO:0000259" key="5">
    <source>
        <dbReference type="PROSITE" id="PS50004"/>
    </source>
</evidence>
<evidence type="ECO:0000256" key="1">
    <source>
        <dbReference type="ARBA" id="ARBA00022468"/>
    </source>
</evidence>
<feature type="compositionally biased region" description="Basic residues" evidence="3">
    <location>
        <begin position="14"/>
        <end position="23"/>
    </location>
</feature>
<dbReference type="InterPro" id="IPR035892">
    <property type="entry name" value="C2_domain_sf"/>
</dbReference>
<dbReference type="STRING" id="6689.A0A3R7N4J7"/>
<dbReference type="Gene3D" id="2.30.29.30">
    <property type="entry name" value="Pleckstrin-homology domain (PH domain)/Phosphotyrosine-binding domain (PTB)"/>
    <property type="match status" value="1"/>
</dbReference>
<dbReference type="EMBL" id="QCYY01001568">
    <property type="protein sequence ID" value="ROT77079.1"/>
    <property type="molecule type" value="Genomic_DNA"/>
</dbReference>
<proteinExistence type="predicted"/>
<feature type="compositionally biased region" description="Basic residues" evidence="3">
    <location>
        <begin position="893"/>
        <end position="910"/>
    </location>
</feature>
<evidence type="ECO:0000259" key="6">
    <source>
        <dbReference type="PROSITE" id="PS50018"/>
    </source>
</evidence>
<feature type="compositionally biased region" description="Low complexity" evidence="3">
    <location>
        <begin position="1079"/>
        <end position="1091"/>
    </location>
</feature>
<reference evidence="7 8" key="2">
    <citation type="submission" date="2019-01" db="EMBL/GenBank/DDBJ databases">
        <title>The decoding of complex shrimp genome reveals the adaptation for benthos swimmer, frequently molting mechanism and breeding impact on genome.</title>
        <authorList>
            <person name="Sun Y."/>
            <person name="Gao Y."/>
            <person name="Yu Y."/>
        </authorList>
    </citation>
    <scope>NUCLEOTIDE SEQUENCE [LARGE SCALE GENOMIC DNA]</scope>
    <source>
        <tissue evidence="7">Muscle</tissue>
    </source>
</reference>
<dbReference type="Gene3D" id="2.60.40.150">
    <property type="entry name" value="C2 domain"/>
    <property type="match status" value="1"/>
</dbReference>
<protein>
    <submittedName>
        <fullName evidence="7">Putative Ras GTPase-activating protein isoform X2</fullName>
    </submittedName>
</protein>
<dbReference type="Gene3D" id="1.10.506.10">
    <property type="entry name" value="GTPase Activation - p120gap, domain 1"/>
    <property type="match status" value="2"/>
</dbReference>
<keyword evidence="1" id="KW-0343">GTPase activation</keyword>
<reference evidence="7 8" key="1">
    <citation type="submission" date="2018-04" db="EMBL/GenBank/DDBJ databases">
        <authorList>
            <person name="Zhang X."/>
            <person name="Yuan J."/>
            <person name="Li F."/>
            <person name="Xiang J."/>
        </authorList>
    </citation>
    <scope>NUCLEOTIDE SEQUENCE [LARGE SCALE GENOMIC DNA]</scope>
    <source>
        <tissue evidence="7">Muscle</tissue>
    </source>
</reference>
<dbReference type="Pfam" id="PF00616">
    <property type="entry name" value="RasGAP"/>
    <property type="match status" value="1"/>
</dbReference>
<feature type="compositionally biased region" description="Polar residues" evidence="3">
    <location>
        <begin position="1190"/>
        <end position="1206"/>
    </location>
</feature>
<feature type="region of interest" description="Disordered" evidence="3">
    <location>
        <begin position="715"/>
        <end position="807"/>
    </location>
</feature>
<dbReference type="OrthoDB" id="5572587at2759"/>
<feature type="compositionally biased region" description="Pro residues" evidence="3">
    <location>
        <begin position="723"/>
        <end position="741"/>
    </location>
</feature>
<dbReference type="PROSITE" id="PS50004">
    <property type="entry name" value="C2"/>
    <property type="match status" value="1"/>
</dbReference>
<dbReference type="Proteomes" id="UP000283509">
    <property type="component" value="Unassembled WGS sequence"/>
</dbReference>
<feature type="coiled-coil region" evidence="2">
    <location>
        <begin position="1125"/>
        <end position="1163"/>
    </location>
</feature>
<feature type="compositionally biased region" description="Basic and acidic residues" evidence="3">
    <location>
        <begin position="782"/>
        <end position="792"/>
    </location>
</feature>
<evidence type="ECO:0000313" key="8">
    <source>
        <dbReference type="Proteomes" id="UP000283509"/>
    </source>
</evidence>
<dbReference type="Pfam" id="PF25321">
    <property type="entry name" value="PH_RASGAP"/>
    <property type="match status" value="1"/>
</dbReference>
<keyword evidence="8" id="KW-1185">Reference proteome</keyword>
<evidence type="ECO:0000259" key="4">
    <source>
        <dbReference type="PROSITE" id="PS50003"/>
    </source>
</evidence>
<feature type="region of interest" description="Disordered" evidence="3">
    <location>
        <begin position="91"/>
        <end position="130"/>
    </location>
</feature>
<feature type="region of interest" description="Disordered" evidence="3">
    <location>
        <begin position="1051"/>
        <end position="1111"/>
    </location>
</feature>
<dbReference type="InterPro" id="IPR057606">
    <property type="entry name" value="SynGAP1-like_PH"/>
</dbReference>
<dbReference type="Pfam" id="PF00168">
    <property type="entry name" value="C2"/>
    <property type="match status" value="1"/>
</dbReference>
<dbReference type="SUPFAM" id="SSF48350">
    <property type="entry name" value="GTPase activation domain, GAP"/>
    <property type="match status" value="1"/>
</dbReference>